<dbReference type="EMBL" id="CAVLEF010000132">
    <property type="protein sequence ID" value="CAK1551828.1"/>
    <property type="molecule type" value="Genomic_DNA"/>
</dbReference>
<reference evidence="8 9" key="1">
    <citation type="submission" date="2023-11" db="EMBL/GenBank/DDBJ databases">
        <authorList>
            <person name="Okamura Y."/>
        </authorList>
    </citation>
    <scope>NUCLEOTIDE SEQUENCE [LARGE SCALE GENOMIC DNA]</scope>
</reference>
<dbReference type="PROSITE" id="PS00262">
    <property type="entry name" value="INSULIN"/>
    <property type="match status" value="1"/>
</dbReference>
<comment type="subcellular location">
    <subcellularLocation>
        <location evidence="4">Secreted</location>
    </subcellularLocation>
</comment>
<feature type="region of interest" description="Disordered" evidence="5">
    <location>
        <begin position="123"/>
        <end position="144"/>
    </location>
</feature>
<dbReference type="InterPro" id="IPR022352">
    <property type="entry name" value="Ins/IGF/rlx"/>
</dbReference>
<sequence length="217" mass="24080">MLVNTAQFAMITLALLLDLKSEAAPATFKLCGRNLVEAMEIVCKEYNSPSWDVPTVIEQPTGVVRRKRQMGIADRCCLSTCETAELIQYCSVIKLDSPLELTDDHMIEDRSVEAASSVSSPAVMVKEESSSARREVGRGRSRGYGAKARGRRCWCRRKRRTGRRRTSLMGNMKLVKSAARAAPVVGTVSPLLTWGRTLNTDLPSAERDRYAYVAVYS</sequence>
<evidence type="ECO:0000256" key="6">
    <source>
        <dbReference type="SAM" id="SignalP"/>
    </source>
</evidence>
<evidence type="ECO:0000313" key="9">
    <source>
        <dbReference type="Proteomes" id="UP001497472"/>
    </source>
</evidence>
<feature type="signal peptide" evidence="6">
    <location>
        <begin position="1"/>
        <end position="23"/>
    </location>
</feature>
<dbReference type="InterPro" id="IPR016179">
    <property type="entry name" value="Insulin-like"/>
</dbReference>
<evidence type="ECO:0000256" key="3">
    <source>
        <dbReference type="ARBA" id="ARBA00022729"/>
    </source>
</evidence>
<proteinExistence type="inferred from homology"/>
<evidence type="ECO:0000256" key="1">
    <source>
        <dbReference type="ARBA" id="ARBA00009034"/>
    </source>
</evidence>
<evidence type="ECO:0000256" key="5">
    <source>
        <dbReference type="SAM" id="MobiDB-lite"/>
    </source>
</evidence>
<dbReference type="InterPro" id="IPR036438">
    <property type="entry name" value="Insulin-like_sf"/>
</dbReference>
<dbReference type="Gene3D" id="1.10.100.10">
    <property type="entry name" value="Insulin-like"/>
    <property type="match status" value="1"/>
</dbReference>
<dbReference type="SUPFAM" id="SSF56994">
    <property type="entry name" value="Insulin-like"/>
    <property type="match status" value="1"/>
</dbReference>
<accession>A0AAV1JUN9</accession>
<evidence type="ECO:0000256" key="4">
    <source>
        <dbReference type="RuleBase" id="RU000406"/>
    </source>
</evidence>
<dbReference type="PRINTS" id="PR00276">
    <property type="entry name" value="INSULINFAMLY"/>
</dbReference>
<keyword evidence="3 6" id="KW-0732">Signal</keyword>
<evidence type="ECO:0000256" key="2">
    <source>
        <dbReference type="ARBA" id="ARBA00022685"/>
    </source>
</evidence>
<feature type="compositionally biased region" description="Basic and acidic residues" evidence="5">
    <location>
        <begin position="125"/>
        <end position="138"/>
    </location>
</feature>
<evidence type="ECO:0000313" key="8">
    <source>
        <dbReference type="EMBL" id="CAK1551828.1"/>
    </source>
</evidence>
<evidence type="ECO:0000259" key="7">
    <source>
        <dbReference type="SMART" id="SM00078"/>
    </source>
</evidence>
<dbReference type="InterPro" id="IPR022353">
    <property type="entry name" value="Insulin_CS"/>
</dbReference>
<dbReference type="SMART" id="SM00078">
    <property type="entry name" value="IlGF"/>
    <property type="match status" value="1"/>
</dbReference>
<keyword evidence="9" id="KW-1185">Reference proteome</keyword>
<comment type="caution">
    <text evidence="8">The sequence shown here is derived from an EMBL/GenBank/DDBJ whole genome shotgun (WGS) entry which is preliminary data.</text>
</comment>
<dbReference type="Pfam" id="PF00049">
    <property type="entry name" value="Insulin"/>
    <property type="match status" value="1"/>
</dbReference>
<comment type="similarity">
    <text evidence="1 4">Belongs to the insulin family.</text>
</comment>
<dbReference type="GO" id="GO:0005576">
    <property type="term" value="C:extracellular region"/>
    <property type="evidence" value="ECO:0007669"/>
    <property type="project" value="UniProtKB-SubCell"/>
</dbReference>
<keyword evidence="2" id="KW-0165">Cleavage on pair of basic residues</keyword>
<organism evidence="8 9">
    <name type="scientific">Leptosia nina</name>
    <dbReference type="NCBI Taxonomy" id="320188"/>
    <lineage>
        <taxon>Eukaryota</taxon>
        <taxon>Metazoa</taxon>
        <taxon>Ecdysozoa</taxon>
        <taxon>Arthropoda</taxon>
        <taxon>Hexapoda</taxon>
        <taxon>Insecta</taxon>
        <taxon>Pterygota</taxon>
        <taxon>Neoptera</taxon>
        <taxon>Endopterygota</taxon>
        <taxon>Lepidoptera</taxon>
        <taxon>Glossata</taxon>
        <taxon>Ditrysia</taxon>
        <taxon>Papilionoidea</taxon>
        <taxon>Pieridae</taxon>
        <taxon>Pierinae</taxon>
        <taxon>Leptosia</taxon>
    </lineage>
</organism>
<name>A0AAV1JUN9_9NEOP</name>
<gene>
    <name evidence="8" type="ORF">LNINA_LOCUS10931</name>
</gene>
<dbReference type="AlphaFoldDB" id="A0AAV1JUN9"/>
<feature type="domain" description="Insulin-like" evidence="7">
    <location>
        <begin position="28"/>
        <end position="90"/>
    </location>
</feature>
<dbReference type="Proteomes" id="UP001497472">
    <property type="component" value="Unassembled WGS sequence"/>
</dbReference>
<dbReference type="GO" id="GO:0005179">
    <property type="term" value="F:hormone activity"/>
    <property type="evidence" value="ECO:0007669"/>
    <property type="project" value="InterPro"/>
</dbReference>
<keyword evidence="4" id="KW-0964">Secreted</keyword>
<protein>
    <recommendedName>
        <fullName evidence="7">Insulin-like domain-containing protein</fullName>
    </recommendedName>
</protein>
<feature type="chain" id="PRO_5043326184" description="Insulin-like domain-containing protein" evidence="6">
    <location>
        <begin position="24"/>
        <end position="217"/>
    </location>
</feature>